<dbReference type="RefSeq" id="XP_067068670.1">
    <property type="nucleotide sequence ID" value="XM_067212629.1"/>
</dbReference>
<dbReference type="InterPro" id="IPR053209">
    <property type="entry name" value="Gramillin-biosynth_MTr"/>
</dbReference>
<sequence>MLVQQDDWLSKQIQTLFNLTKGKATREDLELSLRKYENLGKLELRAYTSPYIDMKNSKNTIFWCSNCFIPRGTLLLSNDPIGWCIFDNTLSRNYTGTLELWKCILTICNEDLLLCKKMKLLYPRNKKDINNIIKHNKKLGVPKSIIEREWELVSKKFTYKDKSKISLNEAIRLYLVVKYNQMGVHILPEAWNSPFKWCNSFGVNALYFDASFFNHSCCPNVSRYYIGTTVVFYSMRNIEKGEPLTISYIENEYLREPLWIRHEELNFRCFCEKCTLEENFQSNSVSREAENYENIFHASKKNNPRKTLLSKEHLDILNQLSCLQRIKIINDILLDSHRIRSKLIETEKQILIDILVLDYIKTKSYHSCLYWLKYNINNSVCKDESLIPLYIMYAIIQINTFKSTQYFYMAIELFKCLFGGHIKFFMKREEKKRSQLQNI</sequence>
<evidence type="ECO:0000313" key="2">
    <source>
        <dbReference type="EMBL" id="OII76824.1"/>
    </source>
</evidence>
<dbReference type="EMBL" id="LRBS01000049">
    <property type="protein sequence ID" value="OII76824.1"/>
    <property type="molecule type" value="Genomic_DNA"/>
</dbReference>
<protein>
    <recommendedName>
        <fullName evidence="1">SET domain-containing protein</fullName>
    </recommendedName>
</protein>
<dbReference type="InterPro" id="IPR001214">
    <property type="entry name" value="SET_dom"/>
</dbReference>
<name>A0A1J4MRK2_9CRYT</name>
<dbReference type="OrthoDB" id="1028014at2759"/>
<dbReference type="Pfam" id="PF00856">
    <property type="entry name" value="SET"/>
    <property type="match status" value="1"/>
</dbReference>
<comment type="caution">
    <text evidence="2">The sequence shown here is derived from an EMBL/GenBank/DDBJ whole genome shotgun (WGS) entry which is preliminary data.</text>
</comment>
<dbReference type="PANTHER" id="PTHR47643">
    <property type="entry name" value="TPR DOMAIN PROTEIN (AFU_ORTHOLOGUE AFUA_5G12710)"/>
    <property type="match status" value="1"/>
</dbReference>
<dbReference type="AlphaFoldDB" id="A0A1J4MRK2"/>
<proteinExistence type="predicted"/>
<reference evidence="2 3" key="1">
    <citation type="submission" date="2016-10" db="EMBL/GenBank/DDBJ databases">
        <title>Reductive evolution of mitochondrial metabolism and differential evolution of invasion-related proteins in Cryptosporidium.</title>
        <authorList>
            <person name="Liu S."/>
            <person name="Roellig D.M."/>
            <person name="Guo Y."/>
            <person name="Li N."/>
            <person name="Frace M.A."/>
            <person name="Tang K."/>
            <person name="Zhang L."/>
            <person name="Feng Y."/>
            <person name="Xiao L."/>
        </authorList>
    </citation>
    <scope>NUCLEOTIDE SEQUENCE [LARGE SCALE GENOMIC DNA]</scope>
    <source>
        <strain evidence="2">30847</strain>
    </source>
</reference>
<dbReference type="InterPro" id="IPR046341">
    <property type="entry name" value="SET_dom_sf"/>
</dbReference>
<dbReference type="GeneID" id="92366583"/>
<evidence type="ECO:0000259" key="1">
    <source>
        <dbReference type="PROSITE" id="PS50280"/>
    </source>
</evidence>
<dbReference type="VEuPathDB" id="CryptoDB:cand_023990"/>
<gene>
    <name evidence="2" type="ORF">cand_023990</name>
</gene>
<evidence type="ECO:0000313" key="3">
    <source>
        <dbReference type="Proteomes" id="UP000186804"/>
    </source>
</evidence>
<accession>A0A1J4MRK2</accession>
<organism evidence="2 3">
    <name type="scientific">Cryptosporidium andersoni</name>
    <dbReference type="NCBI Taxonomy" id="117008"/>
    <lineage>
        <taxon>Eukaryota</taxon>
        <taxon>Sar</taxon>
        <taxon>Alveolata</taxon>
        <taxon>Apicomplexa</taxon>
        <taxon>Conoidasida</taxon>
        <taxon>Coccidia</taxon>
        <taxon>Eucoccidiorida</taxon>
        <taxon>Eimeriorina</taxon>
        <taxon>Cryptosporidiidae</taxon>
        <taxon>Cryptosporidium</taxon>
    </lineage>
</organism>
<feature type="domain" description="SET" evidence="1">
    <location>
        <begin position="40"/>
        <end position="249"/>
    </location>
</feature>
<dbReference type="CDD" id="cd20071">
    <property type="entry name" value="SET_SMYD"/>
    <property type="match status" value="1"/>
</dbReference>
<dbReference type="PROSITE" id="PS50280">
    <property type="entry name" value="SET"/>
    <property type="match status" value="1"/>
</dbReference>
<dbReference type="Gene3D" id="2.170.270.10">
    <property type="entry name" value="SET domain"/>
    <property type="match status" value="1"/>
</dbReference>
<dbReference type="Proteomes" id="UP000186804">
    <property type="component" value="Unassembled WGS sequence"/>
</dbReference>
<dbReference type="PANTHER" id="PTHR47643:SF2">
    <property type="entry name" value="TPR DOMAIN PROTEIN (AFU_ORTHOLOGUE AFUA_5G12710)"/>
    <property type="match status" value="1"/>
</dbReference>
<keyword evidence="3" id="KW-1185">Reference proteome</keyword>
<dbReference type="SUPFAM" id="SSF82199">
    <property type="entry name" value="SET domain"/>
    <property type="match status" value="1"/>
</dbReference>